<dbReference type="CDD" id="cd07521">
    <property type="entry name" value="HAD_FCP1-like"/>
    <property type="match status" value="1"/>
</dbReference>
<evidence type="ECO:0000313" key="4">
    <source>
        <dbReference type="EMBL" id="ETO08126.1"/>
    </source>
</evidence>
<dbReference type="Proteomes" id="UP000023152">
    <property type="component" value="Unassembled WGS sequence"/>
</dbReference>
<dbReference type="PROSITE" id="PS50969">
    <property type="entry name" value="FCP1"/>
    <property type="match status" value="1"/>
</dbReference>
<dbReference type="SMART" id="SM00577">
    <property type="entry name" value="CPDc"/>
    <property type="match status" value="1"/>
</dbReference>
<comment type="subunit">
    <text evidence="1">Component of the TIM23 complex.</text>
</comment>
<comment type="function">
    <text evidence="1">Essential component of the TIM23 complex, a complex that mediates the translocation of transit peptide-containing proteins across the mitochondrial inner membrane.</text>
</comment>
<keyword evidence="1" id="KW-0813">Transport</keyword>
<keyword evidence="1" id="KW-0809">Transit peptide</keyword>
<feature type="compositionally biased region" description="Basic and acidic residues" evidence="2">
    <location>
        <begin position="18"/>
        <end position="45"/>
    </location>
</feature>
<organism evidence="4 5">
    <name type="scientific">Reticulomyxa filosa</name>
    <dbReference type="NCBI Taxonomy" id="46433"/>
    <lineage>
        <taxon>Eukaryota</taxon>
        <taxon>Sar</taxon>
        <taxon>Rhizaria</taxon>
        <taxon>Retaria</taxon>
        <taxon>Foraminifera</taxon>
        <taxon>Monothalamids</taxon>
        <taxon>Reticulomyxidae</taxon>
        <taxon>Reticulomyxa</taxon>
    </lineage>
</organism>
<gene>
    <name evidence="4" type="ORF">RFI_29264</name>
</gene>
<dbReference type="EMBL" id="ASPP01025332">
    <property type="protein sequence ID" value="ETO08126.1"/>
    <property type="molecule type" value="Genomic_DNA"/>
</dbReference>
<keyword evidence="1" id="KW-0811">Translocation</keyword>
<keyword evidence="1" id="KW-0653">Protein transport</keyword>
<keyword evidence="1" id="KW-0472">Membrane</keyword>
<sequence length="250" mass="28684">MNNKIDQHKRRYQNSQKNKRDQKNDGKNPKDARIDKKDSDNEKEITNSSGKVDVLLDGRIRSACVKQRPFLQGFLDGCSKYYDIMIFTAAGAKYADDVLKLIDKNHYITRRLYNDSLTLDAESGFYKDITKLGRSMNDVVFVDDRKISCSKFPSNSICIDAYEGADNDTAVIYIYFVYEVLCLFILCKVYLYIVFVYLCIEYRNINNNQQNIFHILNEYNRSWNNIIMTASGSKTTATGADNEAKAGGSH</sequence>
<dbReference type="InterPro" id="IPR050365">
    <property type="entry name" value="TIM50"/>
</dbReference>
<keyword evidence="1" id="KW-0812">Transmembrane</keyword>
<dbReference type="GO" id="GO:0015031">
    <property type="term" value="P:protein transport"/>
    <property type="evidence" value="ECO:0007669"/>
    <property type="project" value="UniProtKB-KW"/>
</dbReference>
<protein>
    <recommendedName>
        <fullName evidence="1">Mitochondrial import inner membrane translocase subunit TIM50</fullName>
    </recommendedName>
</protein>
<dbReference type="SUPFAM" id="SSF56784">
    <property type="entry name" value="HAD-like"/>
    <property type="match status" value="1"/>
</dbReference>
<dbReference type="GO" id="GO:0005744">
    <property type="term" value="C:TIM23 mitochondrial import inner membrane translocase complex"/>
    <property type="evidence" value="ECO:0007669"/>
    <property type="project" value="UniProtKB-UniRule"/>
</dbReference>
<feature type="transmembrane region" description="Helical" evidence="1">
    <location>
        <begin position="172"/>
        <end position="200"/>
    </location>
</feature>
<dbReference type="InterPro" id="IPR023214">
    <property type="entry name" value="HAD_sf"/>
</dbReference>
<dbReference type="OrthoDB" id="277011at2759"/>
<dbReference type="AlphaFoldDB" id="X6M3A1"/>
<dbReference type="PANTHER" id="PTHR12210">
    <property type="entry name" value="DULLARD PROTEIN PHOSPHATASE"/>
    <property type="match status" value="1"/>
</dbReference>
<dbReference type="InterPro" id="IPR004274">
    <property type="entry name" value="FCP1_dom"/>
</dbReference>
<evidence type="ECO:0000313" key="5">
    <source>
        <dbReference type="Proteomes" id="UP000023152"/>
    </source>
</evidence>
<evidence type="ECO:0000256" key="1">
    <source>
        <dbReference type="RuleBase" id="RU365079"/>
    </source>
</evidence>
<dbReference type="InterPro" id="IPR036412">
    <property type="entry name" value="HAD-like_sf"/>
</dbReference>
<feature type="domain" description="FCP1 homology" evidence="3">
    <location>
        <begin position="40"/>
        <end position="181"/>
    </location>
</feature>
<dbReference type="Pfam" id="PF03031">
    <property type="entry name" value="NIF"/>
    <property type="match status" value="1"/>
</dbReference>
<keyword evidence="1" id="KW-1133">Transmembrane helix</keyword>
<name>X6M3A1_RETFI</name>
<comment type="subcellular location">
    <subcellularLocation>
        <location evidence="1">Mitochondrion inner membrane</location>
        <topology evidence="1">Single-pass membrane protein</topology>
    </subcellularLocation>
</comment>
<keyword evidence="5" id="KW-1185">Reference proteome</keyword>
<accession>X6M3A1</accession>
<dbReference type="Gene3D" id="3.40.50.1000">
    <property type="entry name" value="HAD superfamily/HAD-like"/>
    <property type="match status" value="1"/>
</dbReference>
<comment type="similarity">
    <text evidence="1">Belongs to the TIM50 family.</text>
</comment>
<reference evidence="4 5" key="1">
    <citation type="journal article" date="2013" name="Curr. Biol.">
        <title>The Genome of the Foraminiferan Reticulomyxa filosa.</title>
        <authorList>
            <person name="Glockner G."/>
            <person name="Hulsmann N."/>
            <person name="Schleicher M."/>
            <person name="Noegel A.A."/>
            <person name="Eichinger L."/>
            <person name="Gallinger C."/>
            <person name="Pawlowski J."/>
            <person name="Sierra R."/>
            <person name="Euteneuer U."/>
            <person name="Pillet L."/>
            <person name="Moustafa A."/>
            <person name="Platzer M."/>
            <person name="Groth M."/>
            <person name="Szafranski K."/>
            <person name="Schliwa M."/>
        </authorList>
    </citation>
    <scope>NUCLEOTIDE SEQUENCE [LARGE SCALE GENOMIC DNA]</scope>
</reference>
<comment type="caution">
    <text evidence="4">The sequence shown here is derived from an EMBL/GenBank/DDBJ whole genome shotgun (WGS) entry which is preliminary data.</text>
</comment>
<feature type="region of interest" description="Disordered" evidence="2">
    <location>
        <begin position="1"/>
        <end position="45"/>
    </location>
</feature>
<evidence type="ECO:0000259" key="3">
    <source>
        <dbReference type="PROSITE" id="PS50969"/>
    </source>
</evidence>
<evidence type="ECO:0000256" key="2">
    <source>
        <dbReference type="SAM" id="MobiDB-lite"/>
    </source>
</evidence>
<proteinExistence type="inferred from homology"/>
<keyword evidence="1" id="KW-0496">Mitochondrion</keyword>